<protein>
    <recommendedName>
        <fullName evidence="3">CBM-cenC domain-containing protein</fullName>
    </recommendedName>
</protein>
<dbReference type="EMBL" id="VCEJ01000002">
    <property type="protein sequence ID" value="TLV03401.1"/>
    <property type="molecule type" value="Genomic_DNA"/>
</dbReference>
<evidence type="ECO:0008006" key="3">
    <source>
        <dbReference type="Google" id="ProtNLM"/>
    </source>
</evidence>
<dbReference type="AlphaFoldDB" id="A0A5R9L4R4"/>
<dbReference type="Proteomes" id="UP000306402">
    <property type="component" value="Unassembled WGS sequence"/>
</dbReference>
<sequence>MNSLSKISRLGISAVFMGAAMFMSSCSKEEAQAPEPRIDLTSDLNDLDGNAKINDLAPSIPQTAGLACKGCQAVGWTNSNWNANVPTGTSTSTSLWGIAPWIKALRGNDETASFITTSAIEYAGGGARSYVDATIKNLTPGKTYAINVLISTTKTWDTDYVKSAILTITHFNLAPVNYFETNFHGKTGQWIPQTIVFKAVADKAKLGFGVNVAGANVTGYANISVGPNAIKQLD</sequence>
<evidence type="ECO:0000313" key="1">
    <source>
        <dbReference type="EMBL" id="TLV03401.1"/>
    </source>
</evidence>
<accession>A0A5R9L4R4</accession>
<name>A0A5R9L4R4_9BACT</name>
<dbReference type="RefSeq" id="WP_138364609.1">
    <property type="nucleotide sequence ID" value="NZ_VCEJ01000002.1"/>
</dbReference>
<organism evidence="1 2">
    <name type="scientific">Dyadobacter luticola</name>
    <dbReference type="NCBI Taxonomy" id="1979387"/>
    <lineage>
        <taxon>Bacteria</taxon>
        <taxon>Pseudomonadati</taxon>
        <taxon>Bacteroidota</taxon>
        <taxon>Cytophagia</taxon>
        <taxon>Cytophagales</taxon>
        <taxon>Spirosomataceae</taxon>
        <taxon>Dyadobacter</taxon>
    </lineage>
</organism>
<dbReference type="OrthoDB" id="963624at2"/>
<reference evidence="1 2" key="1">
    <citation type="submission" date="2019-05" db="EMBL/GenBank/DDBJ databases">
        <authorList>
            <person name="Qu J.-H."/>
        </authorList>
    </citation>
    <scope>NUCLEOTIDE SEQUENCE [LARGE SCALE GENOMIC DNA]</scope>
    <source>
        <strain evidence="1 2">T17</strain>
    </source>
</reference>
<gene>
    <name evidence="1" type="ORF">FEN17_07290</name>
</gene>
<dbReference type="PROSITE" id="PS51257">
    <property type="entry name" value="PROKAR_LIPOPROTEIN"/>
    <property type="match status" value="1"/>
</dbReference>
<comment type="caution">
    <text evidence="1">The sequence shown here is derived from an EMBL/GenBank/DDBJ whole genome shotgun (WGS) entry which is preliminary data.</text>
</comment>
<keyword evidence="2" id="KW-1185">Reference proteome</keyword>
<evidence type="ECO:0000313" key="2">
    <source>
        <dbReference type="Proteomes" id="UP000306402"/>
    </source>
</evidence>
<proteinExistence type="predicted"/>